<comment type="caution">
    <text evidence="4">The sequence shown here is derived from an EMBL/GenBank/DDBJ whole genome shotgun (WGS) entry which is preliminary data.</text>
</comment>
<name>A0ABV0JK18_9CYAN</name>
<accession>A0ABV0JK18</accession>
<keyword evidence="5" id="KW-1185">Reference proteome</keyword>
<dbReference type="InterPro" id="IPR050595">
    <property type="entry name" value="Bact_response_regulator"/>
</dbReference>
<evidence type="ECO:0000259" key="3">
    <source>
        <dbReference type="PROSITE" id="PS50110"/>
    </source>
</evidence>
<reference evidence="4 5" key="1">
    <citation type="submission" date="2022-04" db="EMBL/GenBank/DDBJ databases">
        <title>Positive selection, recombination, and allopatry shape intraspecific diversity of widespread and dominant cyanobacteria.</title>
        <authorList>
            <person name="Wei J."/>
            <person name="Shu W."/>
            <person name="Hu C."/>
        </authorList>
    </citation>
    <scope>NUCLEOTIDE SEQUENCE [LARGE SCALE GENOMIC DNA]</scope>
    <source>
        <strain evidence="4 5">GB2-A5</strain>
    </source>
</reference>
<dbReference type="InterPro" id="IPR001789">
    <property type="entry name" value="Sig_transdc_resp-reg_receiver"/>
</dbReference>
<protein>
    <submittedName>
        <fullName evidence="4">Response regulator</fullName>
    </submittedName>
</protein>
<feature type="modified residue" description="4-aspartylphosphate" evidence="2">
    <location>
        <position position="74"/>
    </location>
</feature>
<evidence type="ECO:0000313" key="4">
    <source>
        <dbReference type="EMBL" id="MEP0863774.1"/>
    </source>
</evidence>
<evidence type="ECO:0000256" key="2">
    <source>
        <dbReference type="PROSITE-ProRule" id="PRU00169"/>
    </source>
</evidence>
<dbReference type="SMART" id="SM00448">
    <property type="entry name" value="REC"/>
    <property type="match status" value="1"/>
</dbReference>
<dbReference type="Proteomes" id="UP001442494">
    <property type="component" value="Unassembled WGS sequence"/>
</dbReference>
<organism evidence="4 5">
    <name type="scientific">Funiculus sociatus GB2-A5</name>
    <dbReference type="NCBI Taxonomy" id="2933946"/>
    <lineage>
        <taxon>Bacteria</taxon>
        <taxon>Bacillati</taxon>
        <taxon>Cyanobacteriota</taxon>
        <taxon>Cyanophyceae</taxon>
        <taxon>Coleofasciculales</taxon>
        <taxon>Coleofasciculaceae</taxon>
        <taxon>Funiculus</taxon>
    </lineage>
</organism>
<dbReference type="PANTHER" id="PTHR44591:SF3">
    <property type="entry name" value="RESPONSE REGULATORY DOMAIN-CONTAINING PROTEIN"/>
    <property type="match status" value="1"/>
</dbReference>
<dbReference type="InterPro" id="IPR011006">
    <property type="entry name" value="CheY-like_superfamily"/>
</dbReference>
<feature type="domain" description="Response regulatory" evidence="3">
    <location>
        <begin position="25"/>
        <end position="141"/>
    </location>
</feature>
<gene>
    <name evidence="4" type="ORF">NDI37_04750</name>
</gene>
<evidence type="ECO:0000313" key="5">
    <source>
        <dbReference type="Proteomes" id="UP001442494"/>
    </source>
</evidence>
<keyword evidence="1 2" id="KW-0597">Phosphoprotein</keyword>
<dbReference type="PROSITE" id="PS50110">
    <property type="entry name" value="RESPONSE_REGULATORY"/>
    <property type="match status" value="1"/>
</dbReference>
<dbReference type="Gene3D" id="3.40.50.2300">
    <property type="match status" value="1"/>
</dbReference>
<dbReference type="PANTHER" id="PTHR44591">
    <property type="entry name" value="STRESS RESPONSE REGULATOR PROTEIN 1"/>
    <property type="match status" value="1"/>
</dbReference>
<dbReference type="SUPFAM" id="SSF52172">
    <property type="entry name" value="CheY-like"/>
    <property type="match status" value="1"/>
</dbReference>
<dbReference type="Pfam" id="PF00072">
    <property type="entry name" value="Response_reg"/>
    <property type="match status" value="1"/>
</dbReference>
<dbReference type="EMBL" id="JAMPKK010000006">
    <property type="protein sequence ID" value="MEP0863774.1"/>
    <property type="molecule type" value="Genomic_DNA"/>
</dbReference>
<dbReference type="RefSeq" id="WP_190422740.1">
    <property type="nucleotide sequence ID" value="NZ_JAMPKK010000006.1"/>
</dbReference>
<sequence length="144" mass="16090">MTSPEQSINSDANSNTQQEIVKQPMILVVEDNEDNLLLLSEVLLAIDCSFITTTNGNAAILLAQTYQPKLILLDILLPDMNGEEVVYNLKQNPQTMTIPIVAVTALARPEDRKNLLFAGCSDYISKPYLIDDLETIIFRYLGQF</sequence>
<proteinExistence type="predicted"/>
<evidence type="ECO:0000256" key="1">
    <source>
        <dbReference type="ARBA" id="ARBA00022553"/>
    </source>
</evidence>